<dbReference type="RefSeq" id="WP_129121030.1">
    <property type="nucleotide sequence ID" value="NZ_PEIB01000002.1"/>
</dbReference>
<comment type="caution">
    <text evidence="1">The sequence shown here is derived from an EMBL/GenBank/DDBJ whole genome shotgun (WGS) entry which is preliminary data.</text>
</comment>
<organism evidence="1 2">
    <name type="scientific">Veronia nyctiphanis</name>
    <dbReference type="NCBI Taxonomy" id="1278244"/>
    <lineage>
        <taxon>Bacteria</taxon>
        <taxon>Pseudomonadati</taxon>
        <taxon>Pseudomonadota</taxon>
        <taxon>Gammaproteobacteria</taxon>
        <taxon>Vibrionales</taxon>
        <taxon>Vibrionaceae</taxon>
        <taxon>Veronia</taxon>
    </lineage>
</organism>
<dbReference type="AlphaFoldDB" id="A0A4Q0YZI6"/>
<reference evidence="1 2" key="1">
    <citation type="submission" date="2017-10" db="EMBL/GenBank/DDBJ databases">
        <title>Nyctiphanis sp. nov., isolated from the stomach of the euphausiid Nyctiphanes simplex (Hansen, 1911) in the Gulf of California.</title>
        <authorList>
            <person name="Gomez-Gil B."/>
            <person name="Aguilar-Mendez M."/>
            <person name="Lopez-Cortes A."/>
            <person name="Gomez-Gutierrez J."/>
            <person name="Roque A."/>
            <person name="Lang E."/>
            <person name="Gonzalez-Castillo A."/>
        </authorList>
    </citation>
    <scope>NUCLEOTIDE SEQUENCE [LARGE SCALE GENOMIC DNA]</scope>
    <source>
        <strain evidence="1 2">CAIM 600</strain>
    </source>
</reference>
<gene>
    <name evidence="1" type="ORF">CS022_03030</name>
</gene>
<dbReference type="PANTHER" id="PTHR39431">
    <property type="entry name" value="FRPA/C-RELATED PROTEIN"/>
    <property type="match status" value="1"/>
</dbReference>
<sequence length="429" mass="45723">MTMMQILPIGPGTPIIPGVNTPQVMIAPQVAAMPIAEPTSASYHPMGFFLAQRQLQQQMAMLGMLQNSSPLQLSQFNRFMPSPFGFSPAPFLPGQGLQYAPLTNFGMANNLNFGNNFGMGPNFGFGNRVGNYGPGIATAIPVPVPAPAVATARPGPGHEYWNSHPALKDAVWGPGNGRINEREIIGGYEGGWLCQHGGYKKNKDGSFEITKGQWADHKCIWIEERKCYHVVCCKSGHSKGCWKPPGGHNKVASPLTFDLNGNGKVDTTKGGKAFDINGDGKVDNTAWAGKGDGVLAFDANGDGRVGTDGKELFGNNADIDGDGRADGLKNGFDALKALAIKHLGQQAVADGKLNAEELAVLEQRAGLTMVVNGQNQSLADLGITEINLGYQEAGLNADENGNQHRQVGAGFTMNGKEQQAVNDVWFQYQ</sequence>
<evidence type="ECO:0000313" key="1">
    <source>
        <dbReference type="EMBL" id="RXJ74561.1"/>
    </source>
</evidence>
<evidence type="ECO:0000313" key="2">
    <source>
        <dbReference type="Proteomes" id="UP000290287"/>
    </source>
</evidence>
<dbReference type="Proteomes" id="UP000290287">
    <property type="component" value="Unassembled WGS sequence"/>
</dbReference>
<keyword evidence="2" id="KW-1185">Reference proteome</keyword>
<accession>A0A4Q0YZI6</accession>
<dbReference type="PANTHER" id="PTHR39431:SF1">
    <property type="entry name" value="FRPA_C-RELATED PROTEIN"/>
    <property type="match status" value="1"/>
</dbReference>
<dbReference type="OrthoDB" id="1676884at2"/>
<name>A0A4Q0YZI6_9GAMM</name>
<proteinExistence type="predicted"/>
<protein>
    <submittedName>
        <fullName evidence="1">Uncharacterized protein</fullName>
    </submittedName>
</protein>
<dbReference type="EMBL" id="PEIB01000002">
    <property type="protein sequence ID" value="RXJ74561.1"/>
    <property type="molecule type" value="Genomic_DNA"/>
</dbReference>